<proteinExistence type="predicted"/>
<keyword evidence="2" id="KW-1185">Reference proteome</keyword>
<dbReference type="AlphaFoldDB" id="A0A9N7MH54"/>
<comment type="caution">
    <text evidence="1">The sequence shown here is derived from an EMBL/GenBank/DDBJ whole genome shotgun (WGS) entry which is preliminary data.</text>
</comment>
<accession>A0A9N7MH54</accession>
<name>A0A9N7MH54_STRHE</name>
<evidence type="ECO:0000313" key="2">
    <source>
        <dbReference type="Proteomes" id="UP001153555"/>
    </source>
</evidence>
<organism evidence="1 2">
    <name type="scientific">Striga hermonthica</name>
    <name type="common">Purple witchweed</name>
    <name type="synonym">Buchnera hermonthica</name>
    <dbReference type="NCBI Taxonomy" id="68872"/>
    <lineage>
        <taxon>Eukaryota</taxon>
        <taxon>Viridiplantae</taxon>
        <taxon>Streptophyta</taxon>
        <taxon>Embryophyta</taxon>
        <taxon>Tracheophyta</taxon>
        <taxon>Spermatophyta</taxon>
        <taxon>Magnoliopsida</taxon>
        <taxon>eudicotyledons</taxon>
        <taxon>Gunneridae</taxon>
        <taxon>Pentapetalae</taxon>
        <taxon>asterids</taxon>
        <taxon>lamiids</taxon>
        <taxon>Lamiales</taxon>
        <taxon>Orobanchaceae</taxon>
        <taxon>Buchnereae</taxon>
        <taxon>Striga</taxon>
    </lineage>
</organism>
<evidence type="ECO:0000313" key="1">
    <source>
        <dbReference type="EMBL" id="CAA0807322.1"/>
    </source>
</evidence>
<sequence length="89" mass="9858">MSAQDTTPGQTTSIFSFASLMTSNSLRLWFGMAVFSEVGPSRRMEASQPRTKQSWKNILRMGAMIVLSLVKCSAKTDVTMDSALRHVLK</sequence>
<protein>
    <submittedName>
        <fullName evidence="1">Uncharacterized protein</fullName>
    </submittedName>
</protein>
<dbReference type="Proteomes" id="UP001153555">
    <property type="component" value="Unassembled WGS sequence"/>
</dbReference>
<reference evidence="1" key="1">
    <citation type="submission" date="2019-12" db="EMBL/GenBank/DDBJ databases">
        <authorList>
            <person name="Scholes J."/>
        </authorList>
    </citation>
    <scope>NUCLEOTIDE SEQUENCE</scope>
</reference>
<dbReference type="EMBL" id="CACSLK010001140">
    <property type="protein sequence ID" value="CAA0807322.1"/>
    <property type="molecule type" value="Genomic_DNA"/>
</dbReference>
<gene>
    <name evidence="1" type="ORF">SHERM_10060</name>
</gene>